<protein>
    <submittedName>
        <fullName evidence="2">Uncharacterized protein</fullName>
    </submittedName>
</protein>
<keyword evidence="1" id="KW-1133">Transmembrane helix</keyword>
<keyword evidence="3" id="KW-1185">Reference proteome</keyword>
<sequence length="87" mass="9102">MAGIIDTIKFAGILVFAIPAALAGLEFVFVRDEPLIGGALLVLAVGLVLFDRLLTMPSDVPTMVAKRVAGSVASEPDSDADESTERE</sequence>
<dbReference type="Proteomes" id="UP000199199">
    <property type="component" value="Unassembled WGS sequence"/>
</dbReference>
<dbReference type="RefSeq" id="WP_092902135.1">
    <property type="nucleotide sequence ID" value="NZ_FOZS01000001.1"/>
</dbReference>
<dbReference type="InterPro" id="IPR055955">
    <property type="entry name" value="DUF7533"/>
</dbReference>
<gene>
    <name evidence="2" type="ORF">SAMN04488556_0916</name>
</gene>
<feature type="transmembrane region" description="Helical" evidence="1">
    <location>
        <begin position="35"/>
        <end position="54"/>
    </location>
</feature>
<proteinExistence type="predicted"/>
<organism evidence="2 3">
    <name type="scientific">Halostagnicola kamekurae</name>
    <dbReference type="NCBI Taxonomy" id="619731"/>
    <lineage>
        <taxon>Archaea</taxon>
        <taxon>Methanobacteriati</taxon>
        <taxon>Methanobacteriota</taxon>
        <taxon>Stenosarchaea group</taxon>
        <taxon>Halobacteria</taxon>
        <taxon>Halobacteriales</taxon>
        <taxon>Natrialbaceae</taxon>
        <taxon>Halostagnicola</taxon>
    </lineage>
</organism>
<evidence type="ECO:0000313" key="2">
    <source>
        <dbReference type="EMBL" id="SFS46202.1"/>
    </source>
</evidence>
<keyword evidence="1" id="KW-0472">Membrane</keyword>
<name>A0A1I6Q1B2_9EURY</name>
<accession>A0A1I6Q1B2</accession>
<evidence type="ECO:0000256" key="1">
    <source>
        <dbReference type="SAM" id="Phobius"/>
    </source>
</evidence>
<dbReference type="OrthoDB" id="157531at2157"/>
<reference evidence="3" key="1">
    <citation type="submission" date="2016-10" db="EMBL/GenBank/DDBJ databases">
        <authorList>
            <person name="Varghese N."/>
            <person name="Submissions S."/>
        </authorList>
    </citation>
    <scope>NUCLEOTIDE SEQUENCE [LARGE SCALE GENOMIC DNA]</scope>
    <source>
        <strain evidence="3">DSM 22427</strain>
    </source>
</reference>
<dbReference type="Pfam" id="PF24377">
    <property type="entry name" value="DUF7533"/>
    <property type="match status" value="1"/>
</dbReference>
<feature type="transmembrane region" description="Helical" evidence="1">
    <location>
        <begin position="7"/>
        <end position="29"/>
    </location>
</feature>
<evidence type="ECO:0000313" key="3">
    <source>
        <dbReference type="Proteomes" id="UP000199199"/>
    </source>
</evidence>
<dbReference type="AlphaFoldDB" id="A0A1I6Q1B2"/>
<keyword evidence="1" id="KW-0812">Transmembrane</keyword>
<dbReference type="EMBL" id="FOZS01000001">
    <property type="protein sequence ID" value="SFS46202.1"/>
    <property type="molecule type" value="Genomic_DNA"/>
</dbReference>